<accession>A0A8X6PMH5</accession>
<dbReference type="Proteomes" id="UP000887013">
    <property type="component" value="Unassembled WGS sequence"/>
</dbReference>
<sequence length="77" mass="9282">MPAQVKKEKKIKTVKKAKGKCKDIKKYPSGTVHVKNYKEVIHSELQVQLERCDENVMLEEQYRIALERKKWFHKWLI</sequence>
<evidence type="ECO:0000313" key="1">
    <source>
        <dbReference type="EMBL" id="GFT72457.1"/>
    </source>
</evidence>
<comment type="caution">
    <text evidence="1">The sequence shown here is derived from an EMBL/GenBank/DDBJ whole genome shotgun (WGS) entry which is preliminary data.</text>
</comment>
<dbReference type="AlphaFoldDB" id="A0A8X6PMH5"/>
<evidence type="ECO:0000313" key="2">
    <source>
        <dbReference type="Proteomes" id="UP000887013"/>
    </source>
</evidence>
<reference evidence="1" key="1">
    <citation type="submission" date="2020-08" db="EMBL/GenBank/DDBJ databases">
        <title>Multicomponent nature underlies the extraordinary mechanical properties of spider dragline silk.</title>
        <authorList>
            <person name="Kono N."/>
            <person name="Nakamura H."/>
            <person name="Mori M."/>
            <person name="Yoshida Y."/>
            <person name="Ohtoshi R."/>
            <person name="Malay A.D."/>
            <person name="Moran D.A.P."/>
            <person name="Tomita M."/>
            <person name="Numata K."/>
            <person name="Arakawa K."/>
        </authorList>
    </citation>
    <scope>NUCLEOTIDE SEQUENCE</scope>
</reference>
<protein>
    <submittedName>
        <fullName evidence="1">Uncharacterized protein</fullName>
    </submittedName>
</protein>
<gene>
    <name evidence="1" type="ORF">NPIL_236641</name>
</gene>
<proteinExistence type="predicted"/>
<dbReference type="EMBL" id="BMAW01116861">
    <property type="protein sequence ID" value="GFT72457.1"/>
    <property type="molecule type" value="Genomic_DNA"/>
</dbReference>
<name>A0A8X6PMH5_NEPPI</name>
<keyword evidence="2" id="KW-1185">Reference proteome</keyword>
<organism evidence="1 2">
    <name type="scientific">Nephila pilipes</name>
    <name type="common">Giant wood spider</name>
    <name type="synonym">Nephila maculata</name>
    <dbReference type="NCBI Taxonomy" id="299642"/>
    <lineage>
        <taxon>Eukaryota</taxon>
        <taxon>Metazoa</taxon>
        <taxon>Ecdysozoa</taxon>
        <taxon>Arthropoda</taxon>
        <taxon>Chelicerata</taxon>
        <taxon>Arachnida</taxon>
        <taxon>Araneae</taxon>
        <taxon>Araneomorphae</taxon>
        <taxon>Entelegynae</taxon>
        <taxon>Araneoidea</taxon>
        <taxon>Nephilidae</taxon>
        <taxon>Nephila</taxon>
    </lineage>
</organism>